<dbReference type="InterPro" id="IPR008538">
    <property type="entry name" value="Uma2"/>
</dbReference>
<dbReference type="CDD" id="cd06260">
    <property type="entry name" value="DUF820-like"/>
    <property type="match status" value="1"/>
</dbReference>
<dbReference type="PANTHER" id="PTHR36558:SF1">
    <property type="entry name" value="RESTRICTION ENDONUCLEASE DOMAIN-CONTAINING PROTEIN-RELATED"/>
    <property type="match status" value="1"/>
</dbReference>
<proteinExistence type="predicted"/>
<evidence type="ECO:0000313" key="2">
    <source>
        <dbReference type="EMBL" id="GCE59930.1"/>
    </source>
</evidence>
<dbReference type="EMBL" id="BIFY01000024">
    <property type="protein sequence ID" value="GCE59930.1"/>
    <property type="molecule type" value="Genomic_DNA"/>
</dbReference>
<comment type="caution">
    <text evidence="2">The sequence shown here is derived from an EMBL/GenBank/DDBJ whole genome shotgun (WGS) entry which is preliminary data.</text>
</comment>
<dbReference type="InterPro" id="IPR012296">
    <property type="entry name" value="Nuclease_put_TT1808"/>
</dbReference>
<dbReference type="Proteomes" id="UP000289660">
    <property type="component" value="Unassembled WGS sequence"/>
</dbReference>
<accession>A0A402DCL9</accession>
<reference evidence="3" key="1">
    <citation type="submission" date="2018-12" db="EMBL/GenBank/DDBJ databases">
        <title>Genome sequence of Microcystis aeruginosa NIES-4285.</title>
        <authorList>
            <person name="Tanabe Y."/>
        </authorList>
    </citation>
    <scope>NUCLEOTIDE SEQUENCE [LARGE SCALE GENOMIC DNA]</scope>
    <source>
        <strain evidence="3">NIES-4285</strain>
    </source>
</reference>
<sequence>MQVQVEKRYYTPEEYCQLEETAEYKNEYLDGEIIPMTGATTNHNLIAGNFYKNFPTKINNEDYWAFMSDVWLWMPIYRFYTYPDVMVIKGKPLYEGKGTNTVTNALIIVEVLSKSTRDYDRTDKFKFYRSIPDFKEYILIDQYRYYVEQFYQQNNGEWLFKVYESDKDALRFYSVDFQISLMDIYQRIDFNLIEE</sequence>
<dbReference type="AlphaFoldDB" id="A0A402DCL9"/>
<evidence type="ECO:0000259" key="1">
    <source>
        <dbReference type="Pfam" id="PF05685"/>
    </source>
</evidence>
<dbReference type="PANTHER" id="PTHR36558">
    <property type="entry name" value="GLR1098 PROTEIN"/>
    <property type="match status" value="1"/>
</dbReference>
<protein>
    <recommendedName>
        <fullName evidence="1">Putative restriction endonuclease domain-containing protein</fullName>
    </recommendedName>
</protein>
<organism evidence="2 3">
    <name type="scientific">Microcystis aeruginosa NIES-4285</name>
    <dbReference type="NCBI Taxonomy" id="2497681"/>
    <lineage>
        <taxon>Bacteria</taxon>
        <taxon>Bacillati</taxon>
        <taxon>Cyanobacteriota</taxon>
        <taxon>Cyanophyceae</taxon>
        <taxon>Oscillatoriophycideae</taxon>
        <taxon>Chroococcales</taxon>
        <taxon>Microcystaceae</taxon>
        <taxon>Microcystis</taxon>
    </lineage>
</organism>
<dbReference type="InterPro" id="IPR011335">
    <property type="entry name" value="Restrct_endonuc-II-like"/>
</dbReference>
<dbReference type="Pfam" id="PF05685">
    <property type="entry name" value="Uma2"/>
    <property type="match status" value="1"/>
</dbReference>
<dbReference type="SUPFAM" id="SSF52980">
    <property type="entry name" value="Restriction endonuclease-like"/>
    <property type="match status" value="1"/>
</dbReference>
<feature type="domain" description="Putative restriction endonuclease" evidence="1">
    <location>
        <begin position="12"/>
        <end position="170"/>
    </location>
</feature>
<evidence type="ECO:0000313" key="3">
    <source>
        <dbReference type="Proteomes" id="UP000289660"/>
    </source>
</evidence>
<dbReference type="Gene3D" id="3.90.1570.10">
    <property type="entry name" value="tt1808, chain A"/>
    <property type="match status" value="1"/>
</dbReference>
<gene>
    <name evidence="2" type="ORF">MiAbB_01849</name>
</gene>
<name>A0A402DCL9_MICAE</name>
<dbReference type="RefSeq" id="WP_130757078.1">
    <property type="nucleotide sequence ID" value="NZ_BIFY01000024.1"/>
</dbReference>